<dbReference type="OrthoDB" id="1938465at2759"/>
<dbReference type="EMBL" id="DF973880">
    <property type="protein sequence ID" value="GAU41761.1"/>
    <property type="molecule type" value="Genomic_DNA"/>
</dbReference>
<proteinExistence type="predicted"/>
<evidence type="ECO:0000259" key="2">
    <source>
        <dbReference type="Pfam" id="PF07727"/>
    </source>
</evidence>
<dbReference type="PANTHER" id="PTHR11439:SF517">
    <property type="entry name" value="CYSTEINE-RICH RLK (RECEPTOR-LIKE PROTEIN KINASE) 8"/>
    <property type="match status" value="1"/>
</dbReference>
<gene>
    <name evidence="3" type="ORF">TSUD_13620</name>
</gene>
<feature type="compositionally biased region" description="Polar residues" evidence="1">
    <location>
        <begin position="194"/>
        <end position="214"/>
    </location>
</feature>
<dbReference type="Pfam" id="PF14223">
    <property type="entry name" value="Retrotran_gag_2"/>
    <property type="match status" value="1"/>
</dbReference>
<organism evidence="3 4">
    <name type="scientific">Trifolium subterraneum</name>
    <name type="common">Subterranean clover</name>
    <dbReference type="NCBI Taxonomy" id="3900"/>
    <lineage>
        <taxon>Eukaryota</taxon>
        <taxon>Viridiplantae</taxon>
        <taxon>Streptophyta</taxon>
        <taxon>Embryophyta</taxon>
        <taxon>Tracheophyta</taxon>
        <taxon>Spermatophyta</taxon>
        <taxon>Magnoliopsida</taxon>
        <taxon>eudicotyledons</taxon>
        <taxon>Gunneridae</taxon>
        <taxon>Pentapetalae</taxon>
        <taxon>rosids</taxon>
        <taxon>fabids</taxon>
        <taxon>Fabales</taxon>
        <taxon>Fabaceae</taxon>
        <taxon>Papilionoideae</taxon>
        <taxon>50 kb inversion clade</taxon>
        <taxon>NPAAA clade</taxon>
        <taxon>Hologalegina</taxon>
        <taxon>IRL clade</taxon>
        <taxon>Trifolieae</taxon>
        <taxon>Trifolium</taxon>
    </lineage>
</organism>
<feature type="domain" description="Reverse transcriptase Ty1/copia-type" evidence="2">
    <location>
        <begin position="264"/>
        <end position="506"/>
    </location>
</feature>
<protein>
    <recommendedName>
        <fullName evidence="2">Reverse transcriptase Ty1/copia-type domain-containing protein</fullName>
    </recommendedName>
</protein>
<accession>A0A2Z6ND73</accession>
<dbReference type="InterPro" id="IPR043502">
    <property type="entry name" value="DNA/RNA_pol_sf"/>
</dbReference>
<dbReference type="Proteomes" id="UP000242715">
    <property type="component" value="Unassembled WGS sequence"/>
</dbReference>
<evidence type="ECO:0000256" key="1">
    <source>
        <dbReference type="SAM" id="MobiDB-lite"/>
    </source>
</evidence>
<dbReference type="SUPFAM" id="SSF56672">
    <property type="entry name" value="DNA/RNA polymerases"/>
    <property type="match status" value="1"/>
</dbReference>
<sequence length="628" mass="70198">MSTSHTINIGATNTTTVIVLNTQFAIKLTGANFPAWKVQFMALLVGYDLMGFVDGTNPSPAATHANFNYWRRQDQLILHAILSSVAAEVVTMLGNVKNSKDAWDVLNTMFASKTRSRIMHLKERLTRTTKGSKSVSEYLQATTTSPHDTTTLTASQPSSTATRPSDANFGEAPLQSSTSSGNNHPPTPHPLPNITSTTNTNAGTSQRSHVVTRSQNNIFKPKRMFHATSHPLPENLEPSNIRQAMQHSHWRQAISDEFNALLRNGTWSLVPPPNNHNIVDCKWLFRIKRNPDGTIARYKARLVAKGFTQCPGVDFKETFAPVVRPQTIKLILTIALGKRWKMHQLDVNNAFLQGSLKEDVYMAQPPGLKDTHHPNYVCKLHKAIYGLRQAPRAWHDALKTFITSHGFKTSKSDPSLFIYASGPIIAYFLVYVDDLLLTGNDAQFLSKFIQSISNRFSLKNMGTPHYFLGIELIPTKNGLFLSQHKFIREILEKFDMDGAKPAPTPLSLTATLTLHDGTSATDSTYYRQIIGALQYLNLTRPDLSFAINKLSQFMHKPTTLHLQHLKRLLRYIKSTLNFGIFLKQPSSFNLHAFTDADWGGNIDDRTSTSAYIIFFGGPRCKLQMATSS</sequence>
<dbReference type="PANTHER" id="PTHR11439">
    <property type="entry name" value="GAG-POL-RELATED RETROTRANSPOSON"/>
    <property type="match status" value="1"/>
</dbReference>
<name>A0A2Z6ND73_TRISU</name>
<evidence type="ECO:0000313" key="4">
    <source>
        <dbReference type="Proteomes" id="UP000242715"/>
    </source>
</evidence>
<dbReference type="InterPro" id="IPR013103">
    <property type="entry name" value="RVT_2"/>
</dbReference>
<keyword evidence="4" id="KW-1185">Reference proteome</keyword>
<feature type="compositionally biased region" description="Polar residues" evidence="1">
    <location>
        <begin position="154"/>
        <end position="165"/>
    </location>
</feature>
<feature type="region of interest" description="Disordered" evidence="1">
    <location>
        <begin position="126"/>
        <end position="214"/>
    </location>
</feature>
<evidence type="ECO:0000313" key="3">
    <source>
        <dbReference type="EMBL" id="GAU41761.1"/>
    </source>
</evidence>
<reference evidence="4" key="1">
    <citation type="journal article" date="2017" name="Front. Plant Sci.">
        <title>Climate Clever Clovers: New Paradigm to Reduce the Environmental Footprint of Ruminants by Breeding Low Methanogenic Forages Utilizing Haplotype Variation.</title>
        <authorList>
            <person name="Kaur P."/>
            <person name="Appels R."/>
            <person name="Bayer P.E."/>
            <person name="Keeble-Gagnere G."/>
            <person name="Wang J."/>
            <person name="Hirakawa H."/>
            <person name="Shirasawa K."/>
            <person name="Vercoe P."/>
            <person name="Stefanova K."/>
            <person name="Durmic Z."/>
            <person name="Nichols P."/>
            <person name="Revell C."/>
            <person name="Isobe S.N."/>
            <person name="Edwards D."/>
            <person name="Erskine W."/>
        </authorList>
    </citation>
    <scope>NUCLEOTIDE SEQUENCE [LARGE SCALE GENOMIC DNA]</scope>
    <source>
        <strain evidence="4">cv. Daliak</strain>
    </source>
</reference>
<feature type="compositionally biased region" description="Low complexity" evidence="1">
    <location>
        <begin position="142"/>
        <end position="153"/>
    </location>
</feature>
<feature type="compositionally biased region" description="Polar residues" evidence="1">
    <location>
        <begin position="128"/>
        <end position="141"/>
    </location>
</feature>
<dbReference type="Pfam" id="PF07727">
    <property type="entry name" value="RVT_2"/>
    <property type="match status" value="1"/>
</dbReference>
<dbReference type="AlphaFoldDB" id="A0A2Z6ND73"/>